<name>A0A545UE53_9GAMM</name>
<dbReference type="RefSeq" id="WP_142893413.1">
    <property type="nucleotide sequence ID" value="NZ_ML660163.1"/>
</dbReference>
<proteinExistence type="predicted"/>
<accession>A0A545UE53</accession>
<dbReference type="Gene3D" id="3.60.10.10">
    <property type="entry name" value="Endonuclease/exonuclease/phosphatase"/>
    <property type="match status" value="1"/>
</dbReference>
<protein>
    <recommendedName>
        <fullName evidence="3">Endonuclease/exonuclease/phosphatase domain-containing protein</fullName>
    </recommendedName>
</protein>
<dbReference type="Proteomes" id="UP000315439">
    <property type="component" value="Unassembled WGS sequence"/>
</dbReference>
<sequence length="291" mass="31907">MKKIIFWNIERLSPNQLFFSRAALKRARSAYTAAQKQAARKVGHEATRAVTRSSVKKKSMSKFLSRESRNERRSFWFLKAEEDKAESMRNKYELSEDLPPSAHHAFYCEVGYNHGDRRSPRIGATAAGSSDLCYAYYANGASSAFTHCPITAGWCGAPPPAALGGLVRVPKSVSVVGTAGPVRFCFWHAPSGNNGAIVAQVYNALNAHGAAFVLFGDLNAEPDDLIHQGVPGANILDPGGATRISGRCLDYAVTNVPNQFHGCRPLYNVRNPREIKIRTGSDHMPMVLELR</sequence>
<keyword evidence="2" id="KW-1185">Reference proteome</keyword>
<dbReference type="OrthoDB" id="3820230at2"/>
<evidence type="ECO:0008006" key="3">
    <source>
        <dbReference type="Google" id="ProtNLM"/>
    </source>
</evidence>
<reference evidence="1 2" key="1">
    <citation type="submission" date="2019-07" db="EMBL/GenBank/DDBJ databases">
        <title>Draft genome for Aliikangiella sp. M105.</title>
        <authorList>
            <person name="Wang G."/>
        </authorList>
    </citation>
    <scope>NUCLEOTIDE SEQUENCE [LARGE SCALE GENOMIC DNA]</scope>
    <source>
        <strain evidence="1 2">M105</strain>
    </source>
</reference>
<dbReference type="SUPFAM" id="SSF56219">
    <property type="entry name" value="DNase I-like"/>
    <property type="match status" value="1"/>
</dbReference>
<dbReference type="AlphaFoldDB" id="A0A545UE53"/>
<evidence type="ECO:0000313" key="2">
    <source>
        <dbReference type="Proteomes" id="UP000315439"/>
    </source>
</evidence>
<dbReference type="InterPro" id="IPR036691">
    <property type="entry name" value="Endo/exonu/phosph_ase_sf"/>
</dbReference>
<evidence type="ECO:0000313" key="1">
    <source>
        <dbReference type="EMBL" id="TQV87752.1"/>
    </source>
</evidence>
<organism evidence="1 2">
    <name type="scientific">Aliikangiella coralliicola</name>
    <dbReference type="NCBI Taxonomy" id="2592383"/>
    <lineage>
        <taxon>Bacteria</taxon>
        <taxon>Pseudomonadati</taxon>
        <taxon>Pseudomonadota</taxon>
        <taxon>Gammaproteobacteria</taxon>
        <taxon>Oceanospirillales</taxon>
        <taxon>Pleioneaceae</taxon>
        <taxon>Aliikangiella</taxon>
    </lineage>
</organism>
<dbReference type="EMBL" id="VIKS01000006">
    <property type="protein sequence ID" value="TQV87752.1"/>
    <property type="molecule type" value="Genomic_DNA"/>
</dbReference>
<gene>
    <name evidence="1" type="ORF">FLL46_10220</name>
</gene>
<comment type="caution">
    <text evidence="1">The sequence shown here is derived from an EMBL/GenBank/DDBJ whole genome shotgun (WGS) entry which is preliminary data.</text>
</comment>